<dbReference type="InterPro" id="IPR003439">
    <property type="entry name" value="ABC_transporter-like_ATP-bd"/>
</dbReference>
<evidence type="ECO:0000256" key="4">
    <source>
        <dbReference type="ARBA" id="ARBA00021004"/>
    </source>
</evidence>
<dbReference type="Proteomes" id="UP000254802">
    <property type="component" value="Unassembled WGS sequence"/>
</dbReference>
<evidence type="ECO:0000256" key="11">
    <source>
        <dbReference type="ARBA" id="ARBA00024829"/>
    </source>
</evidence>
<proteinExistence type="inferred from homology"/>
<evidence type="ECO:0000256" key="10">
    <source>
        <dbReference type="ARBA" id="ARBA00023136"/>
    </source>
</evidence>
<evidence type="ECO:0000256" key="8">
    <source>
        <dbReference type="ARBA" id="ARBA00022741"/>
    </source>
</evidence>
<dbReference type="GO" id="GO:0005524">
    <property type="term" value="F:ATP binding"/>
    <property type="evidence" value="ECO:0007669"/>
    <property type="project" value="UniProtKB-KW"/>
</dbReference>
<name>A0A378N9T3_MANHA</name>
<dbReference type="STRING" id="75985.WC39_03810"/>
<evidence type="ECO:0000256" key="2">
    <source>
        <dbReference type="ARBA" id="ARBA00005417"/>
    </source>
</evidence>
<dbReference type="PANTHER" id="PTHR43776">
    <property type="entry name" value="TRANSPORT ATP-BINDING PROTEIN"/>
    <property type="match status" value="1"/>
</dbReference>
<keyword evidence="7" id="KW-0997">Cell inner membrane</keyword>
<accession>A0A378N9T3</accession>
<keyword evidence="6" id="KW-1003">Cell membrane</keyword>
<sequence length="270" mass="30467">MALLEVNHLNKRFVERSSLFHKQDFYAVKEVSFTLNRKETLAIIGENGAGKSTLAKMVAGMVGPTSGELIFRGTPLSFGDYKYRAKHIRMMFQDPNDAFDPNYNIGQILDAPLRLATDLNEEERNERIFNTLKLVGMYPEQALVPISEASSGQKQRIAFARALILEPEIIIADDTINSLDFSVKTQLINLMLSVQQRQGIAYIYVGQNLGLIKHIADKIMVMQSGEVVEYGLTKEVLLNPQHQITKRLIESHFGKHLSSYAWQAKSLLLL</sequence>
<gene>
    <name evidence="14" type="primary">gsiA_13</name>
    <name evidence="14" type="ORF">NCTC10638_03806</name>
</gene>
<dbReference type="InterPro" id="IPR027417">
    <property type="entry name" value="P-loop_NTPase"/>
</dbReference>
<comment type="similarity">
    <text evidence="2">Belongs to the ABC transporter superfamily.</text>
</comment>
<dbReference type="GO" id="GO:0055085">
    <property type="term" value="P:transmembrane transport"/>
    <property type="evidence" value="ECO:0007669"/>
    <property type="project" value="UniProtKB-ARBA"/>
</dbReference>
<dbReference type="EC" id="7.4.2.5" evidence="3"/>
<keyword evidence="5" id="KW-0813">Transport</keyword>
<evidence type="ECO:0000313" key="15">
    <source>
        <dbReference type="Proteomes" id="UP000254802"/>
    </source>
</evidence>
<keyword evidence="10" id="KW-0472">Membrane</keyword>
<dbReference type="Pfam" id="PF00005">
    <property type="entry name" value="ABC_tran"/>
    <property type="match status" value="1"/>
</dbReference>
<dbReference type="PANTHER" id="PTHR43776:SF4">
    <property type="entry name" value="PUTRESCINE EXPORT SYSTEM ATP-BINDING PROTEIN SAPF"/>
    <property type="match status" value="1"/>
</dbReference>
<keyword evidence="14" id="KW-0378">Hydrolase</keyword>
<dbReference type="PROSITE" id="PS50893">
    <property type="entry name" value="ABC_TRANSPORTER_2"/>
    <property type="match status" value="1"/>
</dbReference>
<evidence type="ECO:0000256" key="3">
    <source>
        <dbReference type="ARBA" id="ARBA00012048"/>
    </source>
</evidence>
<evidence type="ECO:0000256" key="7">
    <source>
        <dbReference type="ARBA" id="ARBA00022519"/>
    </source>
</evidence>
<protein>
    <recommendedName>
        <fullName evidence="4">Leukotoxin translocation ATP-binding protein LktB</fullName>
        <ecNumber evidence="3">7.4.2.5</ecNumber>
    </recommendedName>
</protein>
<dbReference type="InterPro" id="IPR003593">
    <property type="entry name" value="AAA+_ATPase"/>
</dbReference>
<dbReference type="SMART" id="SM00382">
    <property type="entry name" value="AAA"/>
    <property type="match status" value="1"/>
</dbReference>
<evidence type="ECO:0000256" key="6">
    <source>
        <dbReference type="ARBA" id="ARBA00022475"/>
    </source>
</evidence>
<evidence type="ECO:0000256" key="5">
    <source>
        <dbReference type="ARBA" id="ARBA00022448"/>
    </source>
</evidence>
<evidence type="ECO:0000256" key="9">
    <source>
        <dbReference type="ARBA" id="ARBA00022840"/>
    </source>
</evidence>
<evidence type="ECO:0000256" key="12">
    <source>
        <dbReference type="ARBA" id="ARBA00034068"/>
    </source>
</evidence>
<evidence type="ECO:0000259" key="13">
    <source>
        <dbReference type="PROSITE" id="PS50893"/>
    </source>
</evidence>
<dbReference type="EMBL" id="UGPN01000002">
    <property type="protein sequence ID" value="STY64617.1"/>
    <property type="molecule type" value="Genomic_DNA"/>
</dbReference>
<evidence type="ECO:0000256" key="1">
    <source>
        <dbReference type="ARBA" id="ARBA00004417"/>
    </source>
</evidence>
<keyword evidence="9 14" id="KW-0067">ATP-binding</keyword>
<evidence type="ECO:0000313" key="14">
    <source>
        <dbReference type="EMBL" id="STY64617.1"/>
    </source>
</evidence>
<comment type="catalytic activity">
    <reaction evidence="12">
        <text>ATP + H2O + proteinSide 1 = ADP + phosphate + proteinSide 2.</text>
        <dbReference type="EC" id="7.4.2.5"/>
    </reaction>
</comment>
<dbReference type="InterPro" id="IPR050319">
    <property type="entry name" value="ABC_transp_ATP-bind"/>
</dbReference>
<organism evidence="14 15">
    <name type="scientific">Mannheimia haemolytica</name>
    <name type="common">Pasteurella haemolytica</name>
    <dbReference type="NCBI Taxonomy" id="75985"/>
    <lineage>
        <taxon>Bacteria</taxon>
        <taxon>Pseudomonadati</taxon>
        <taxon>Pseudomonadota</taxon>
        <taxon>Gammaproteobacteria</taxon>
        <taxon>Pasteurellales</taxon>
        <taxon>Pasteurellaceae</taxon>
        <taxon>Mannheimia</taxon>
    </lineage>
</organism>
<dbReference type="GO" id="GO:0005886">
    <property type="term" value="C:plasma membrane"/>
    <property type="evidence" value="ECO:0007669"/>
    <property type="project" value="UniProtKB-SubCell"/>
</dbReference>
<dbReference type="AlphaFoldDB" id="A0A378N9T3"/>
<feature type="domain" description="ABC transporter" evidence="13">
    <location>
        <begin position="4"/>
        <end position="249"/>
    </location>
</feature>
<dbReference type="Gene3D" id="3.40.50.300">
    <property type="entry name" value="P-loop containing nucleotide triphosphate hydrolases"/>
    <property type="match status" value="1"/>
</dbReference>
<comment type="function">
    <text evidence="11">Part of the ABC transporter complex LktBD involved in leukotoxin export. Transmembrane domains (TMD) form a pore in the inner membrane and the ATP-binding domain (NBD) is responsible for energy generation.</text>
</comment>
<dbReference type="CDD" id="cd03257">
    <property type="entry name" value="ABC_NikE_OppD_transporters"/>
    <property type="match status" value="1"/>
</dbReference>
<dbReference type="GO" id="GO:0016887">
    <property type="term" value="F:ATP hydrolysis activity"/>
    <property type="evidence" value="ECO:0007669"/>
    <property type="project" value="InterPro"/>
</dbReference>
<keyword evidence="8" id="KW-0547">Nucleotide-binding</keyword>
<comment type="subcellular location">
    <subcellularLocation>
        <location evidence="1">Cell inner membrane</location>
        <topology evidence="1">Peripheral membrane protein</topology>
    </subcellularLocation>
</comment>
<reference evidence="14 15" key="1">
    <citation type="submission" date="2018-06" db="EMBL/GenBank/DDBJ databases">
        <authorList>
            <consortium name="Pathogen Informatics"/>
            <person name="Doyle S."/>
        </authorList>
    </citation>
    <scope>NUCLEOTIDE SEQUENCE [LARGE SCALE GENOMIC DNA]</scope>
    <source>
        <strain evidence="14 15">NCTC10638</strain>
    </source>
</reference>
<dbReference type="SUPFAM" id="SSF52540">
    <property type="entry name" value="P-loop containing nucleoside triphosphate hydrolases"/>
    <property type="match status" value="1"/>
</dbReference>